<dbReference type="EMBL" id="JABEZX010000002">
    <property type="protein sequence ID" value="MBA0550064.1"/>
    <property type="molecule type" value="Genomic_DNA"/>
</dbReference>
<gene>
    <name evidence="1" type="ORF">Golob_021043</name>
</gene>
<keyword evidence="2" id="KW-1185">Reference proteome</keyword>
<accession>A0A7J8LC97</accession>
<reference evidence="1 2" key="1">
    <citation type="journal article" date="2019" name="Genome Biol. Evol.">
        <title>Insights into the evolution of the New World diploid cottons (Gossypium, subgenus Houzingenia) based on genome sequencing.</title>
        <authorList>
            <person name="Grover C.E."/>
            <person name="Arick M.A. 2nd"/>
            <person name="Thrash A."/>
            <person name="Conover J.L."/>
            <person name="Sanders W.S."/>
            <person name="Peterson D.G."/>
            <person name="Frelichowski J.E."/>
            <person name="Scheffler J.A."/>
            <person name="Scheffler B.E."/>
            <person name="Wendel J.F."/>
        </authorList>
    </citation>
    <scope>NUCLEOTIDE SEQUENCE [LARGE SCALE GENOMIC DNA]</scope>
    <source>
        <strain evidence="1">157</strain>
        <tissue evidence="1">Leaf</tissue>
    </source>
</reference>
<organism evidence="1 2">
    <name type="scientific">Gossypium lobatum</name>
    <dbReference type="NCBI Taxonomy" id="34289"/>
    <lineage>
        <taxon>Eukaryota</taxon>
        <taxon>Viridiplantae</taxon>
        <taxon>Streptophyta</taxon>
        <taxon>Embryophyta</taxon>
        <taxon>Tracheophyta</taxon>
        <taxon>Spermatophyta</taxon>
        <taxon>Magnoliopsida</taxon>
        <taxon>eudicotyledons</taxon>
        <taxon>Gunneridae</taxon>
        <taxon>Pentapetalae</taxon>
        <taxon>rosids</taxon>
        <taxon>malvids</taxon>
        <taxon>Malvales</taxon>
        <taxon>Malvaceae</taxon>
        <taxon>Malvoideae</taxon>
        <taxon>Gossypium</taxon>
    </lineage>
</organism>
<comment type="caution">
    <text evidence="1">The sequence shown here is derived from an EMBL/GenBank/DDBJ whole genome shotgun (WGS) entry which is preliminary data.</text>
</comment>
<evidence type="ECO:0000313" key="2">
    <source>
        <dbReference type="Proteomes" id="UP000593572"/>
    </source>
</evidence>
<name>A0A7J8LC97_9ROSI</name>
<evidence type="ECO:0000313" key="1">
    <source>
        <dbReference type="EMBL" id="MBA0550064.1"/>
    </source>
</evidence>
<proteinExistence type="predicted"/>
<dbReference type="Proteomes" id="UP000593572">
    <property type="component" value="Unassembled WGS sequence"/>
</dbReference>
<dbReference type="AlphaFoldDB" id="A0A7J8LC97"/>
<sequence>MVKIDFQSHNISRGKFTCMAIVPDLSKPLDHIKKTFPLTINASMDDLQKEVTKPMTVSVEHMVATKTFGSWV</sequence>
<feature type="non-terminal residue" evidence="1">
    <location>
        <position position="1"/>
    </location>
</feature>
<protein>
    <submittedName>
        <fullName evidence="1">Uncharacterized protein</fullName>
    </submittedName>
</protein>